<keyword evidence="1" id="KW-0479">Metal-binding</keyword>
<name>A0A7I8KAZ8_SPIIN</name>
<dbReference type="GO" id="GO:0009409">
    <property type="term" value="P:response to cold"/>
    <property type="evidence" value="ECO:0007669"/>
    <property type="project" value="TreeGrafter"/>
</dbReference>
<accession>A0A7I8KAZ8</accession>
<evidence type="ECO:0000256" key="5">
    <source>
        <dbReference type="ARBA" id="ARBA00023302"/>
    </source>
</evidence>
<evidence type="ECO:0000256" key="4">
    <source>
        <dbReference type="ARBA" id="ARBA00023216"/>
    </source>
</evidence>
<dbReference type="EMBL" id="LR743591">
    <property type="protein sequence ID" value="CAA2618695.1"/>
    <property type="molecule type" value="Genomic_DNA"/>
</dbReference>
<dbReference type="GO" id="GO:0001786">
    <property type="term" value="F:phosphatidylserine binding"/>
    <property type="evidence" value="ECO:0007669"/>
    <property type="project" value="TreeGrafter"/>
</dbReference>
<dbReference type="PRINTS" id="PR01814">
    <property type="entry name" value="ANNEXINPLANT"/>
</dbReference>
<proteinExistence type="predicted"/>
<protein>
    <submittedName>
        <fullName evidence="7">Uncharacterized protein</fullName>
    </submittedName>
</protein>
<dbReference type="PROSITE" id="PS51897">
    <property type="entry name" value="ANNEXIN_2"/>
    <property type="match status" value="2"/>
</dbReference>
<dbReference type="Proteomes" id="UP000663760">
    <property type="component" value="Chromosome 4"/>
</dbReference>
<dbReference type="GO" id="GO:0009651">
    <property type="term" value="P:response to salt stress"/>
    <property type="evidence" value="ECO:0007669"/>
    <property type="project" value="TreeGrafter"/>
</dbReference>
<evidence type="ECO:0000313" key="6">
    <source>
        <dbReference type="EMBL" id="CAA2618695.1"/>
    </source>
</evidence>
<gene>
    <name evidence="6" type="ORF">SI7747_04004862</name>
    <name evidence="7" type="ORF">SI8410_04005333</name>
</gene>
<dbReference type="GO" id="GO:0005509">
    <property type="term" value="F:calcium ion binding"/>
    <property type="evidence" value="ECO:0007669"/>
    <property type="project" value="InterPro"/>
</dbReference>
<dbReference type="GO" id="GO:0005886">
    <property type="term" value="C:plasma membrane"/>
    <property type="evidence" value="ECO:0007669"/>
    <property type="project" value="TreeGrafter"/>
</dbReference>
<organism evidence="7 8">
    <name type="scientific">Spirodela intermedia</name>
    <name type="common">Intermediate duckweed</name>
    <dbReference type="NCBI Taxonomy" id="51605"/>
    <lineage>
        <taxon>Eukaryota</taxon>
        <taxon>Viridiplantae</taxon>
        <taxon>Streptophyta</taxon>
        <taxon>Embryophyta</taxon>
        <taxon>Tracheophyta</taxon>
        <taxon>Spermatophyta</taxon>
        <taxon>Magnoliopsida</taxon>
        <taxon>Liliopsida</taxon>
        <taxon>Araceae</taxon>
        <taxon>Lemnoideae</taxon>
        <taxon>Spirodela</taxon>
    </lineage>
</organism>
<dbReference type="EMBL" id="LR746267">
    <property type="protein sequence ID" value="CAA7394672.1"/>
    <property type="molecule type" value="Genomic_DNA"/>
</dbReference>
<dbReference type="InterPro" id="IPR001464">
    <property type="entry name" value="Annexin"/>
</dbReference>
<dbReference type="PANTHER" id="PTHR10502">
    <property type="entry name" value="ANNEXIN"/>
    <property type="match status" value="1"/>
</dbReference>
<keyword evidence="3" id="KW-0106">Calcium</keyword>
<dbReference type="OrthoDB" id="37886at2759"/>
<evidence type="ECO:0000256" key="1">
    <source>
        <dbReference type="ARBA" id="ARBA00022723"/>
    </source>
</evidence>
<dbReference type="InterPro" id="IPR037104">
    <property type="entry name" value="Annexin_sf"/>
</dbReference>
<keyword evidence="8" id="KW-1185">Reference proteome</keyword>
<dbReference type="GO" id="GO:0005737">
    <property type="term" value="C:cytoplasm"/>
    <property type="evidence" value="ECO:0007669"/>
    <property type="project" value="TreeGrafter"/>
</dbReference>
<evidence type="ECO:0000313" key="7">
    <source>
        <dbReference type="EMBL" id="CAA7394672.1"/>
    </source>
</evidence>
<evidence type="ECO:0000256" key="2">
    <source>
        <dbReference type="ARBA" id="ARBA00022737"/>
    </source>
</evidence>
<dbReference type="AlphaFoldDB" id="A0A7I8KAZ8"/>
<dbReference type="PANTHER" id="PTHR10502:SF190">
    <property type="entry name" value="OS09G0453300 PROTEIN"/>
    <property type="match status" value="1"/>
</dbReference>
<dbReference type="Pfam" id="PF00191">
    <property type="entry name" value="Annexin"/>
    <property type="match status" value="2"/>
</dbReference>
<dbReference type="SUPFAM" id="SSF47874">
    <property type="entry name" value="Annexin"/>
    <property type="match status" value="1"/>
</dbReference>
<dbReference type="GO" id="GO:0009408">
    <property type="term" value="P:response to heat"/>
    <property type="evidence" value="ECO:0007669"/>
    <property type="project" value="TreeGrafter"/>
</dbReference>
<evidence type="ECO:0000256" key="3">
    <source>
        <dbReference type="ARBA" id="ARBA00022837"/>
    </source>
</evidence>
<reference evidence="7" key="1">
    <citation type="submission" date="2020-02" db="EMBL/GenBank/DDBJ databases">
        <authorList>
            <person name="Scholz U."/>
            <person name="Mascher M."/>
            <person name="Fiebig A."/>
        </authorList>
    </citation>
    <scope>NUCLEOTIDE SEQUENCE</scope>
</reference>
<dbReference type="InterPro" id="IPR009118">
    <property type="entry name" value="AnnexinD_plant"/>
</dbReference>
<sequence>MESACREIRHSLGDLRRLSAAVAFLSAGERRQIRELYAATYKEDLVERLHRDHSSDPENELLLTALCLWMMDPIERDAVVARKAINGEDAQFRALVEIYTSRKSSQLFYINRAYQARFKRSLDQDILSRLPQPYQKILAALAASHRSHRAEPSQEIARSDAKRLFEAGKGGAEPVDEVLQLELLSKRSLPQLRLTFSVYKQIYGLGYNQSLKKSPPGEFQESLRTVLKCLCDPHLYFATVLHACMKGTIPDMSALPRVMASRAEVDMAAVEGAFEGKYGLKLPAAIQVNVRHEGLRSFLLALTTRTTTTS</sequence>
<keyword evidence="5" id="KW-0111">Calcium/phospholipid-binding</keyword>
<keyword evidence="4" id="KW-0041">Annexin</keyword>
<dbReference type="GO" id="GO:0009414">
    <property type="term" value="P:response to water deprivation"/>
    <property type="evidence" value="ECO:0007669"/>
    <property type="project" value="TreeGrafter"/>
</dbReference>
<dbReference type="Gene3D" id="1.10.220.10">
    <property type="entry name" value="Annexin"/>
    <property type="match status" value="3"/>
</dbReference>
<evidence type="ECO:0000313" key="8">
    <source>
        <dbReference type="Proteomes" id="UP000663760"/>
    </source>
</evidence>
<dbReference type="PRINTS" id="PR00196">
    <property type="entry name" value="ANNEXIN"/>
</dbReference>
<keyword evidence="2" id="KW-0677">Repeat</keyword>
<dbReference type="GO" id="GO:0005544">
    <property type="term" value="F:calcium-dependent phospholipid binding"/>
    <property type="evidence" value="ECO:0007669"/>
    <property type="project" value="UniProtKB-KW"/>
</dbReference>
<dbReference type="InterPro" id="IPR018502">
    <property type="entry name" value="Annexin_repeat"/>
</dbReference>